<dbReference type="GO" id="GO:0005524">
    <property type="term" value="F:ATP binding"/>
    <property type="evidence" value="ECO:0007669"/>
    <property type="project" value="InterPro"/>
</dbReference>
<dbReference type="Pfam" id="PF00069">
    <property type="entry name" value="Pkinase"/>
    <property type="match status" value="1"/>
</dbReference>
<dbReference type="Proteomes" id="UP000092460">
    <property type="component" value="Unassembled WGS sequence"/>
</dbReference>
<evidence type="ECO:0000259" key="2">
    <source>
        <dbReference type="PROSITE" id="PS50011"/>
    </source>
</evidence>
<sequence>MLYLIRIAITRTPMLCTLEESRDCLAFATEPVFASLAYVAGDRRQADKKLYDIETRYGLLQLFDGLQFLHSDAKIMHRNICAETVVINKNRNLKLFDFDFCVTNQPAPDGTAFWPCKEYSSAIPMMAQLCLKYSTPEIALNNINSTDSLGVLLLTIYAGKPLKVFGNDYTAYKRYAAELNQSKYPPMNALPNELL</sequence>
<dbReference type="InterPro" id="IPR051177">
    <property type="entry name" value="CIK-Related_Protein"/>
</dbReference>
<feature type="domain" description="Protein kinase" evidence="2">
    <location>
        <begin position="1"/>
        <end position="195"/>
    </location>
</feature>
<dbReference type="SUPFAM" id="SSF56112">
    <property type="entry name" value="Protein kinase-like (PK-like)"/>
    <property type="match status" value="1"/>
</dbReference>
<keyword evidence="4" id="KW-1185">Reference proteome</keyword>
<organism evidence="3 4">
    <name type="scientific">Glossina palpalis gambiensis</name>
    <dbReference type="NCBI Taxonomy" id="67801"/>
    <lineage>
        <taxon>Eukaryota</taxon>
        <taxon>Metazoa</taxon>
        <taxon>Ecdysozoa</taxon>
        <taxon>Arthropoda</taxon>
        <taxon>Hexapoda</taxon>
        <taxon>Insecta</taxon>
        <taxon>Pterygota</taxon>
        <taxon>Neoptera</taxon>
        <taxon>Endopterygota</taxon>
        <taxon>Diptera</taxon>
        <taxon>Brachycera</taxon>
        <taxon>Muscomorpha</taxon>
        <taxon>Hippoboscoidea</taxon>
        <taxon>Glossinidae</taxon>
        <taxon>Glossina</taxon>
    </lineage>
</organism>
<protein>
    <recommendedName>
        <fullName evidence="2">Protein kinase domain-containing protein</fullName>
    </recommendedName>
</protein>
<evidence type="ECO:0000313" key="4">
    <source>
        <dbReference type="Proteomes" id="UP000092460"/>
    </source>
</evidence>
<dbReference type="InterPro" id="IPR000719">
    <property type="entry name" value="Prot_kinase_dom"/>
</dbReference>
<accession>A0A1B0C4Z6</accession>
<dbReference type="InterPro" id="IPR011009">
    <property type="entry name" value="Kinase-like_dom_sf"/>
</dbReference>
<name>A0A1B0C4Z6_9MUSC</name>
<dbReference type="PANTHER" id="PTHR12984:SF6">
    <property type="entry name" value="SCY1-LIKE PROTEIN 2"/>
    <property type="match status" value="1"/>
</dbReference>
<evidence type="ECO:0000256" key="1">
    <source>
        <dbReference type="ARBA" id="ARBA00038349"/>
    </source>
</evidence>
<dbReference type="AlphaFoldDB" id="A0A1B0C4Z6"/>
<dbReference type="EnsemblMetazoa" id="GPPI049310-RA">
    <property type="protein sequence ID" value="GPPI049310-PA"/>
    <property type="gene ID" value="GPPI049310"/>
</dbReference>
<dbReference type="GO" id="GO:0004672">
    <property type="term" value="F:protein kinase activity"/>
    <property type="evidence" value="ECO:0007669"/>
    <property type="project" value="InterPro"/>
</dbReference>
<dbReference type="EMBL" id="JXJN01025737">
    <property type="status" value="NOT_ANNOTATED_CDS"/>
    <property type="molecule type" value="Genomic_DNA"/>
</dbReference>
<evidence type="ECO:0000313" key="3">
    <source>
        <dbReference type="EnsemblMetazoa" id="GPPI049310-PA"/>
    </source>
</evidence>
<dbReference type="PROSITE" id="PS50011">
    <property type="entry name" value="PROTEIN_KINASE_DOM"/>
    <property type="match status" value="1"/>
</dbReference>
<dbReference type="Gene3D" id="1.10.510.10">
    <property type="entry name" value="Transferase(Phosphotransferase) domain 1"/>
    <property type="match status" value="1"/>
</dbReference>
<comment type="similarity">
    <text evidence="1">Belongs to the protein kinase superfamily.</text>
</comment>
<dbReference type="VEuPathDB" id="VectorBase:GPPI049310"/>
<reference evidence="3" key="2">
    <citation type="submission" date="2020-05" db="UniProtKB">
        <authorList>
            <consortium name="EnsemblMetazoa"/>
        </authorList>
    </citation>
    <scope>IDENTIFICATION</scope>
    <source>
        <strain evidence="3">IAEA</strain>
    </source>
</reference>
<dbReference type="PANTHER" id="PTHR12984">
    <property type="entry name" value="SCY1-RELATED S/T PROTEIN KINASE-LIKE"/>
    <property type="match status" value="1"/>
</dbReference>
<reference evidence="4" key="1">
    <citation type="submission" date="2015-01" db="EMBL/GenBank/DDBJ databases">
        <authorList>
            <person name="Aksoy S."/>
            <person name="Warren W."/>
            <person name="Wilson R.K."/>
        </authorList>
    </citation>
    <scope>NUCLEOTIDE SEQUENCE [LARGE SCALE GENOMIC DNA]</scope>
    <source>
        <strain evidence="4">IAEA</strain>
    </source>
</reference>
<proteinExistence type="inferred from homology"/>